<evidence type="ECO:0000256" key="14">
    <source>
        <dbReference type="ARBA" id="ARBA00058346"/>
    </source>
</evidence>
<evidence type="ECO:0000256" key="6">
    <source>
        <dbReference type="ARBA" id="ARBA00022694"/>
    </source>
</evidence>
<evidence type="ECO:0000313" key="20">
    <source>
        <dbReference type="Proteomes" id="UP001378592"/>
    </source>
</evidence>
<accession>A0AAN9Z5F7</accession>
<dbReference type="InterPro" id="IPR038469">
    <property type="entry name" value="tRNAHis_GuaTrfase_Thg1_sf"/>
</dbReference>
<evidence type="ECO:0000256" key="9">
    <source>
        <dbReference type="ARBA" id="ARBA00022741"/>
    </source>
</evidence>
<dbReference type="InterPro" id="IPR024956">
    <property type="entry name" value="tRNAHis_GuaTrfase_cat"/>
</dbReference>
<keyword evidence="5" id="KW-0808">Transferase</keyword>
<comment type="function">
    <text evidence="14">Adds a GMP to the 5'-end of tRNA(His) after transcription and RNase P cleavage. This step is essential for proper recognition of the tRNA and for the fidelity of protein synthesis. Also functions as a guanyl-nucleotide exchange factor/GEF for the MFN1 and MFN2 mitofusins thereby regulating mitochondrial fusion. By regulating both mitochondrial dynamics and bioenergetic function, it contributes to cell survival following oxidative stress.</text>
</comment>
<comment type="caution">
    <text evidence="19">The sequence shown here is derived from an EMBL/GenBank/DDBJ whole genome shotgun (WGS) entry which is preliminary data.</text>
</comment>
<evidence type="ECO:0000256" key="2">
    <source>
        <dbReference type="ARBA" id="ARBA00010113"/>
    </source>
</evidence>
<dbReference type="InterPro" id="IPR025845">
    <property type="entry name" value="Thg1_C_dom"/>
</dbReference>
<comment type="subunit">
    <text evidence="15">Homotetramer. Interacts with MFN1 and MFN2; functions as a guanyl-nucleotide exchange factor/GEF for MFN2 and also probably MFN1.</text>
</comment>
<comment type="similarity">
    <text evidence="2">Belongs to the tRNA(His) guanylyltransferase family.</text>
</comment>
<keyword evidence="8" id="KW-0479">Metal-binding</keyword>
<dbReference type="GO" id="GO:0006400">
    <property type="term" value="P:tRNA modification"/>
    <property type="evidence" value="ECO:0007669"/>
    <property type="project" value="InterPro"/>
</dbReference>
<evidence type="ECO:0000256" key="11">
    <source>
        <dbReference type="ARBA" id="ARBA00023134"/>
    </source>
</evidence>
<proteinExistence type="inferred from homology"/>
<keyword evidence="11" id="KW-0342">GTP-binding</keyword>
<dbReference type="Gene3D" id="3.30.70.3000">
    <property type="match status" value="1"/>
</dbReference>
<keyword evidence="10" id="KW-0460">Magnesium</keyword>
<protein>
    <recommendedName>
        <fullName evidence="4">Probable tRNA(His) guanylyltransferase</fullName>
        <ecNumber evidence="3">2.7.7.79</ecNumber>
    </recommendedName>
    <alternativeName>
        <fullName evidence="12">tRNA-histidine guanylyltransferase</fullName>
    </alternativeName>
</protein>
<dbReference type="GO" id="GO:0008193">
    <property type="term" value="F:tRNA guanylyltransferase activity"/>
    <property type="evidence" value="ECO:0007669"/>
    <property type="project" value="UniProtKB-EC"/>
</dbReference>
<dbReference type="AlphaFoldDB" id="A0AAN9Z5F7"/>
<keyword evidence="6" id="KW-0819">tRNA processing</keyword>
<feature type="domain" description="Thg1 C-terminal" evidence="18">
    <location>
        <begin position="138"/>
        <end position="217"/>
    </location>
</feature>
<evidence type="ECO:0000256" key="13">
    <source>
        <dbReference type="ARBA" id="ARBA00047281"/>
    </source>
</evidence>
<sequence>MAKSKYEYVKNFELDDTCLPNCWIVIRIDGRSFQRFADIHGYVKPNDIRGLNLMSRAATCVMDEFRDICLGYGQSDEFTFVFRKDTNLFNRRASKLMSTVNSLFASSFVFNWNSYFGPIRLQYPPCFDARVVLYPTDKNLRDYLSWRQADVHINNLYNTAFWSLVLKKGFTNAQAEERLKGTVASDKNELLFSEFGLNYNNEPAVYRKGTILIRKLCKQPPEGKLRPIILPFFTDMIGDSFWKEHPEILGLKSLAIYHPPSEDLPNETNKKSSSPPGLKNGPPVTKSVSSESVEKSDKDS</sequence>
<dbReference type="InterPro" id="IPR007537">
    <property type="entry name" value="tRNAHis_GuaTrfase_Thg1"/>
</dbReference>
<keyword evidence="20" id="KW-1185">Reference proteome</keyword>
<evidence type="ECO:0000256" key="4">
    <source>
        <dbReference type="ARBA" id="ARBA00022310"/>
    </source>
</evidence>
<comment type="catalytic activity">
    <reaction evidence="13">
        <text>a 5'-end ribonucleotide-tRNA(His) + GTP + ATP + H2O = a 5'-end phospho-guanosine-ribonucleotide-tRNA(His) + AMP + 2 diphosphate + H(+)</text>
        <dbReference type="Rhea" id="RHEA:54564"/>
        <dbReference type="Rhea" id="RHEA-COMP:14193"/>
        <dbReference type="Rhea" id="RHEA-COMP:14917"/>
        <dbReference type="ChEBI" id="CHEBI:15377"/>
        <dbReference type="ChEBI" id="CHEBI:15378"/>
        <dbReference type="ChEBI" id="CHEBI:30616"/>
        <dbReference type="ChEBI" id="CHEBI:33019"/>
        <dbReference type="ChEBI" id="CHEBI:37565"/>
        <dbReference type="ChEBI" id="CHEBI:138282"/>
        <dbReference type="ChEBI" id="CHEBI:141847"/>
        <dbReference type="ChEBI" id="CHEBI:456215"/>
        <dbReference type="EC" id="2.7.7.79"/>
    </reaction>
</comment>
<dbReference type="FunFam" id="3.30.70.3000:FF:000001">
    <property type="entry name" value="tRNA(His) guanylyltransferase"/>
    <property type="match status" value="1"/>
</dbReference>
<evidence type="ECO:0000256" key="3">
    <source>
        <dbReference type="ARBA" id="ARBA00012511"/>
    </source>
</evidence>
<evidence type="ECO:0000256" key="7">
    <source>
        <dbReference type="ARBA" id="ARBA00022695"/>
    </source>
</evidence>
<dbReference type="Pfam" id="PF04446">
    <property type="entry name" value="Thg1"/>
    <property type="match status" value="1"/>
</dbReference>
<evidence type="ECO:0000256" key="5">
    <source>
        <dbReference type="ARBA" id="ARBA00022679"/>
    </source>
</evidence>
<evidence type="ECO:0000259" key="18">
    <source>
        <dbReference type="Pfam" id="PF14413"/>
    </source>
</evidence>
<dbReference type="GO" id="GO:0005525">
    <property type="term" value="F:GTP binding"/>
    <property type="evidence" value="ECO:0007669"/>
    <property type="project" value="UniProtKB-KW"/>
</dbReference>
<feature type="domain" description="tRNAHis guanylyltransferase catalytic" evidence="17">
    <location>
        <begin position="6"/>
        <end position="135"/>
    </location>
</feature>
<dbReference type="EC" id="2.7.7.79" evidence="3"/>
<dbReference type="PANTHER" id="PTHR12729:SF6">
    <property type="entry name" value="TRNA(HIS) GUANYLYLTRANSFERASE-RELATED"/>
    <property type="match status" value="1"/>
</dbReference>
<comment type="cofactor">
    <cofactor evidence="1">
        <name>Mg(2+)</name>
        <dbReference type="ChEBI" id="CHEBI:18420"/>
    </cofactor>
</comment>
<evidence type="ECO:0000256" key="1">
    <source>
        <dbReference type="ARBA" id="ARBA00001946"/>
    </source>
</evidence>
<evidence type="ECO:0000313" key="19">
    <source>
        <dbReference type="EMBL" id="KAK7863487.1"/>
    </source>
</evidence>
<dbReference type="EMBL" id="JAZDUA010000229">
    <property type="protein sequence ID" value="KAK7863487.1"/>
    <property type="molecule type" value="Genomic_DNA"/>
</dbReference>
<evidence type="ECO:0000259" key="17">
    <source>
        <dbReference type="Pfam" id="PF04446"/>
    </source>
</evidence>
<evidence type="ECO:0000256" key="16">
    <source>
        <dbReference type="SAM" id="MobiDB-lite"/>
    </source>
</evidence>
<dbReference type="GO" id="GO:0000287">
    <property type="term" value="F:magnesium ion binding"/>
    <property type="evidence" value="ECO:0007669"/>
    <property type="project" value="InterPro"/>
</dbReference>
<keyword evidence="9" id="KW-0547">Nucleotide-binding</keyword>
<dbReference type="Pfam" id="PF14413">
    <property type="entry name" value="Thg1C"/>
    <property type="match status" value="1"/>
</dbReference>
<reference evidence="19 20" key="1">
    <citation type="submission" date="2024-03" db="EMBL/GenBank/DDBJ databases">
        <title>The genome assembly and annotation of the cricket Gryllus longicercus Weissman &amp; Gray.</title>
        <authorList>
            <person name="Szrajer S."/>
            <person name="Gray D."/>
            <person name="Ylla G."/>
        </authorList>
    </citation>
    <scope>NUCLEOTIDE SEQUENCE [LARGE SCALE GENOMIC DNA]</scope>
    <source>
        <strain evidence="19">DAG 2021-001</strain>
        <tissue evidence="19">Whole body minus gut</tissue>
    </source>
</reference>
<evidence type="ECO:0000256" key="15">
    <source>
        <dbReference type="ARBA" id="ARBA00065710"/>
    </source>
</evidence>
<keyword evidence="7" id="KW-0548">Nucleotidyltransferase</keyword>
<dbReference type="Proteomes" id="UP001378592">
    <property type="component" value="Unassembled WGS sequence"/>
</dbReference>
<dbReference type="PANTHER" id="PTHR12729">
    <property type="entry name" value="TRNA(HIS) GUANYLYLTRANSFERASE-RELATED"/>
    <property type="match status" value="1"/>
</dbReference>
<feature type="region of interest" description="Disordered" evidence="16">
    <location>
        <begin position="260"/>
        <end position="300"/>
    </location>
</feature>
<evidence type="ECO:0000256" key="12">
    <source>
        <dbReference type="ARBA" id="ARBA00032480"/>
    </source>
</evidence>
<gene>
    <name evidence="19" type="ORF">R5R35_010519</name>
</gene>
<evidence type="ECO:0000256" key="10">
    <source>
        <dbReference type="ARBA" id="ARBA00022842"/>
    </source>
</evidence>
<evidence type="ECO:0000256" key="8">
    <source>
        <dbReference type="ARBA" id="ARBA00022723"/>
    </source>
</evidence>
<organism evidence="19 20">
    <name type="scientific">Gryllus longicercus</name>
    <dbReference type="NCBI Taxonomy" id="2509291"/>
    <lineage>
        <taxon>Eukaryota</taxon>
        <taxon>Metazoa</taxon>
        <taxon>Ecdysozoa</taxon>
        <taxon>Arthropoda</taxon>
        <taxon>Hexapoda</taxon>
        <taxon>Insecta</taxon>
        <taxon>Pterygota</taxon>
        <taxon>Neoptera</taxon>
        <taxon>Polyneoptera</taxon>
        <taxon>Orthoptera</taxon>
        <taxon>Ensifera</taxon>
        <taxon>Gryllidea</taxon>
        <taxon>Grylloidea</taxon>
        <taxon>Gryllidae</taxon>
        <taxon>Gryllinae</taxon>
        <taxon>Gryllus</taxon>
    </lineage>
</organism>
<name>A0AAN9Z5F7_9ORTH</name>